<dbReference type="InterPro" id="IPR040840">
    <property type="entry name" value="TcA_TcB_BD"/>
</dbReference>
<sequence length="1210" mass="130584">MPNVIAGAVRSMPVFRDREVLLAEVGRLGSGRASDAARASLAEIELAVQGADADAQRGSYEAALSGYQRARGLVYRLLHPPFDVSQWLRDRYAIGLPTGVEVEKALLVTAARMVRTLQPEFAESPALIKDAVAAQLGEALGRYTESGYRREATGDVLLEAAAQQAVTLIADGKPEQAVSVTERALREASGHSTTPHALSSTYLNLAAALLQGGDPDKARQIAAEAADGFGSEGDQVGLVQALHTQAVGATAVGDTGAARELFARIDAVLQEQHRERAAVHGEAGSDGHHPTGEAGGVEARTAVRSVTGDLTELRLGADAARPAFAVRPGSDRADVVPTALIGRNGRAPEVLDPARSHDVHTLALRLPGRVDGWQVIPAASRAEHEVASQPWKVAVPVGQGLAEFSVGVDTDEIATRLTELVYEPRAGAADLFALRLVAADAASTAAYLTHLYCYALPMRCADVEHALGRYRQAEEGYLAAAAYSYLNPDTEALALWVRLARNALEWGHTCYRAEDFDGAKAQYGKLVTEDSTVPGASPLYTVAGLTAPADLARDIIGHLGDRPLPEMQSEITQYLLGALSYLGQLAGGLDFYGLLLSPIHTFEYLQSVARGFAQEAVQAEREYVNFRSREQIEAASRRDLETTRAMARAEAQGRQEQYRAAEADRTAAQRALDLAIRRRDDAVAQRDDYAAASWTQIWSQAAATAQGMGSDSWFNEISELADKLDRGESISGPRGKLAAAYTFQAGRRNREYELAKMDDGIAELNAAIPVAQAQVDSARHVARAAEIAWQAALQRAQLADAALAAFDANEFTPEAWSAMADVMRDISRDYLWRAIRIAKLMERAYNFEHDTALLVIKDQYGFAVANAAGADAVLLGGDGLLADIDSFTYTAITTTRRKRSRIKDVISLAAEYPAHFEQFRRTGLLSFESDLYEFDRLHPGFHQQRIEAVELEFVGLVPEEGLNGTFSAGGVTRYRQRDGGTGARVHAVDTMALSDFELRNDLFVYGADTGVRGLFQGLGLGTTWELRLPRRSNNFDFARIVDVHLVVYYTAEFDPGLRDAVLAAPARPGELSAVRTVNLRYDAPDAWYGFYRGAAVDFTLDPVRMPANQREFTTASVQLRVQPRPGVDPAAMTLKVTAPGQPPVDVTTDTAGAVDLTAALPALVGTSPLGTWRLELTGGPSVTEDGVVRPDRLVSAQIGLEYSFTYPAEA</sequence>
<accession>A0ABY7KQG0</accession>
<proteinExistence type="predicted"/>
<evidence type="ECO:0000256" key="1">
    <source>
        <dbReference type="SAM" id="MobiDB-lite"/>
    </source>
</evidence>
<keyword evidence="4" id="KW-1185">Reference proteome</keyword>
<evidence type="ECO:0000259" key="2">
    <source>
        <dbReference type="Pfam" id="PF18276"/>
    </source>
</evidence>
<dbReference type="SUPFAM" id="SSF48452">
    <property type="entry name" value="TPR-like"/>
    <property type="match status" value="1"/>
</dbReference>
<evidence type="ECO:0000313" key="4">
    <source>
        <dbReference type="Proteomes" id="UP001164439"/>
    </source>
</evidence>
<name>A0ABY7KQG0_9ACTN</name>
<organism evidence="3 4">
    <name type="scientific">Streptomyces cinnabarinus</name>
    <dbReference type="NCBI Taxonomy" id="67287"/>
    <lineage>
        <taxon>Bacteria</taxon>
        <taxon>Bacillati</taxon>
        <taxon>Actinomycetota</taxon>
        <taxon>Actinomycetes</taxon>
        <taxon>Kitasatosporales</taxon>
        <taxon>Streptomycetaceae</taxon>
        <taxon>Streptomyces</taxon>
    </lineage>
</organism>
<evidence type="ECO:0000313" key="3">
    <source>
        <dbReference type="EMBL" id="WAZ26807.1"/>
    </source>
</evidence>
<feature type="compositionally biased region" description="Basic and acidic residues" evidence="1">
    <location>
        <begin position="274"/>
        <end position="291"/>
    </location>
</feature>
<dbReference type="EMBL" id="CP114413">
    <property type="protein sequence ID" value="WAZ26807.1"/>
    <property type="molecule type" value="Genomic_DNA"/>
</dbReference>
<dbReference type="Pfam" id="PF18276">
    <property type="entry name" value="TcA_TcB_BD"/>
    <property type="match status" value="1"/>
</dbReference>
<dbReference type="InterPro" id="IPR011990">
    <property type="entry name" value="TPR-like_helical_dom_sf"/>
</dbReference>
<feature type="region of interest" description="Disordered" evidence="1">
    <location>
        <begin position="274"/>
        <end position="298"/>
    </location>
</feature>
<reference evidence="3" key="1">
    <citation type="submission" date="2022-12" db="EMBL/GenBank/DDBJ databases">
        <authorList>
            <person name="Ruckert C."/>
            <person name="Busche T."/>
            <person name="Kalinowski J."/>
            <person name="Wittmann C."/>
        </authorList>
    </citation>
    <scope>NUCLEOTIDE SEQUENCE</scope>
    <source>
        <strain evidence="3">DSM 40467</strain>
    </source>
</reference>
<dbReference type="RefSeq" id="WP_269664293.1">
    <property type="nucleotide sequence ID" value="NZ_CP114413.1"/>
</dbReference>
<feature type="domain" description="Tc toxin complex TcA C-terminal TcB-binding" evidence="2">
    <location>
        <begin position="781"/>
        <end position="1051"/>
    </location>
</feature>
<gene>
    <name evidence="3" type="ORF">STRCI_008452</name>
</gene>
<dbReference type="Proteomes" id="UP001164439">
    <property type="component" value="Chromosome"/>
</dbReference>
<protein>
    <recommendedName>
        <fullName evidence="2">Tc toxin complex TcA C-terminal TcB-binding domain-containing protein</fullName>
    </recommendedName>
</protein>